<comment type="caution">
    <text evidence="2">The sequence shown here is derived from an EMBL/GenBank/DDBJ whole genome shotgun (WGS) entry which is preliminary data.</text>
</comment>
<dbReference type="RefSeq" id="WP_193993158.1">
    <property type="nucleotide sequence ID" value="NZ_JADEXP010000080.1"/>
</dbReference>
<name>A0A928X1I0_LEPEC</name>
<proteinExistence type="predicted"/>
<dbReference type="Proteomes" id="UP000615026">
    <property type="component" value="Unassembled WGS sequence"/>
</dbReference>
<accession>A0A928X1I0</accession>
<evidence type="ECO:0000313" key="2">
    <source>
        <dbReference type="EMBL" id="MBE9067192.1"/>
    </source>
</evidence>
<reference evidence="2" key="1">
    <citation type="submission" date="2020-10" db="EMBL/GenBank/DDBJ databases">
        <authorList>
            <person name="Castelo-Branco R."/>
            <person name="Eusebio N."/>
            <person name="Adriana R."/>
            <person name="Vieira A."/>
            <person name="Brugerolle De Fraissinette N."/>
            <person name="Rezende De Castro R."/>
            <person name="Schneider M.P."/>
            <person name="Vasconcelos V."/>
            <person name="Leao P.N."/>
        </authorList>
    </citation>
    <scope>NUCLEOTIDE SEQUENCE</scope>
    <source>
        <strain evidence="2">LEGE 11479</strain>
    </source>
</reference>
<keyword evidence="3" id="KW-1185">Reference proteome</keyword>
<dbReference type="AlphaFoldDB" id="A0A928X1I0"/>
<feature type="region of interest" description="Disordered" evidence="1">
    <location>
        <begin position="92"/>
        <end position="134"/>
    </location>
</feature>
<sequence length="178" mass="19988">MNSPLKNASQQSVWQWVTLKFDPTEPKTSNPEWQAQHSALVVFENGGEQRIYFNPGVFSRLRKGDVIVCHYRSGKWRVAKEQAPELMQILESRAAGPHERNEFSPPASDPRPTAPPSLAAFPSPPTSTPAQQPTSRDVVEIVGIFQELKAALPEVQETTVRAFASTLFMQRRKEDAEF</sequence>
<evidence type="ECO:0000256" key="1">
    <source>
        <dbReference type="SAM" id="MobiDB-lite"/>
    </source>
</evidence>
<evidence type="ECO:0000313" key="3">
    <source>
        <dbReference type="Proteomes" id="UP000615026"/>
    </source>
</evidence>
<dbReference type="EMBL" id="JADEXP010000080">
    <property type="protein sequence ID" value="MBE9067192.1"/>
    <property type="molecule type" value="Genomic_DNA"/>
</dbReference>
<protein>
    <submittedName>
        <fullName evidence="2">Uncharacterized protein</fullName>
    </submittedName>
</protein>
<gene>
    <name evidence="2" type="ORF">IQ260_11045</name>
</gene>
<organism evidence="2 3">
    <name type="scientific">Leptolyngbya cf. ectocarpi LEGE 11479</name>
    <dbReference type="NCBI Taxonomy" id="1828722"/>
    <lineage>
        <taxon>Bacteria</taxon>
        <taxon>Bacillati</taxon>
        <taxon>Cyanobacteriota</taxon>
        <taxon>Cyanophyceae</taxon>
        <taxon>Leptolyngbyales</taxon>
        <taxon>Leptolyngbyaceae</taxon>
        <taxon>Leptolyngbya group</taxon>
        <taxon>Leptolyngbya</taxon>
    </lineage>
</organism>